<dbReference type="eggNOG" id="arCOG03828">
    <property type="taxonomic scope" value="Archaea"/>
</dbReference>
<evidence type="ECO:0008006" key="5">
    <source>
        <dbReference type="Google" id="ProtNLM"/>
    </source>
</evidence>
<accession>D3SYR0</accession>
<dbReference type="Proteomes" id="UP000011543">
    <property type="component" value="Unassembled WGS sequence"/>
</dbReference>
<dbReference type="AlphaFoldDB" id="D3SYR0"/>
<reference evidence="3" key="1">
    <citation type="submission" date="2010-02" db="EMBL/GenBank/DDBJ databases">
        <title>Complete sequence of chromosome of Natrialba magadii ATCC 43099.</title>
        <authorList>
            <consortium name="US DOE Joint Genome Institute"/>
            <person name="Lucas S."/>
            <person name="Copeland A."/>
            <person name="Lapidus A."/>
            <person name="Cheng J.-F."/>
            <person name="Bruce D."/>
            <person name="Goodwin L."/>
            <person name="Pitluck S."/>
            <person name="Davenport K."/>
            <person name="Saunders E."/>
            <person name="Detter J.C."/>
            <person name="Han C."/>
            <person name="Tapia R."/>
            <person name="Land M."/>
            <person name="Hauser L."/>
            <person name="Kyrpides N."/>
            <person name="Mikhailova N."/>
            <person name="De Castro R.E."/>
            <person name="Maupin-Furlow J.A."/>
            <person name="Woyke T."/>
        </authorList>
    </citation>
    <scope>NUCLEOTIDE SEQUENCE [LARGE SCALE GENOMIC DNA]</scope>
    <source>
        <strain evidence="3">ATCC 43099 / DSM 3394 / CCM 3739 / CIP 104546 / IAM 13178 / JCM 8861 / NBRC 102185 / NCIMB 2190 / MS3</strain>
    </source>
</reference>
<dbReference type="HOGENOM" id="CLU_131305_5_0_2"/>
<dbReference type="GeneID" id="8823411"/>
<dbReference type="STRING" id="547559.Nmag_0584"/>
<dbReference type="EMBL" id="AOHS01000011">
    <property type="protein sequence ID" value="ELY32956.1"/>
    <property type="molecule type" value="Genomic_DNA"/>
</dbReference>
<dbReference type="OrthoDB" id="247722at2157"/>
<dbReference type="Proteomes" id="UP000001879">
    <property type="component" value="Chromosome"/>
</dbReference>
<dbReference type="EMBL" id="CP001932">
    <property type="protein sequence ID" value="ADD04171.1"/>
    <property type="molecule type" value="Genomic_DNA"/>
</dbReference>
<organism evidence="1 3">
    <name type="scientific">Natrialba magadii (strain ATCC 43099 / DSM 3394 / CCM 3739 / CIP 104546 / IAM 13178 / JCM 8861 / NBRC 102185 / NCIMB 2190 / MS3)</name>
    <name type="common">Natronobacterium magadii</name>
    <dbReference type="NCBI Taxonomy" id="547559"/>
    <lineage>
        <taxon>Archaea</taxon>
        <taxon>Methanobacteriati</taxon>
        <taxon>Methanobacteriota</taxon>
        <taxon>Stenosarchaea group</taxon>
        <taxon>Halobacteria</taxon>
        <taxon>Halobacteriales</taxon>
        <taxon>Natrialbaceae</taxon>
        <taxon>Natrialba</taxon>
    </lineage>
</organism>
<reference evidence="1 3" key="2">
    <citation type="journal article" date="2012" name="BMC Genomics">
        <title>A comparative genomics perspective on the genetic content of the alkaliphilic haloarchaeon Natrialba magadii ATCC 43099T.</title>
        <authorList>
            <person name="Siddaramappa S."/>
            <person name="Challacombe J.F."/>
            <person name="Decastro R.E."/>
            <person name="Pfeiffer F."/>
            <person name="Sastre D.E."/>
            <person name="Gimenez M.I."/>
            <person name="Paggi R.A."/>
            <person name="Detter J.C."/>
            <person name="Davenport K.W."/>
            <person name="Goodwin L.A."/>
            <person name="Kyrpides N."/>
            <person name="Tapia R."/>
            <person name="Pitluck S."/>
            <person name="Lucas S."/>
            <person name="Woyke T."/>
            <person name="Maupin-Furlow J.A."/>
        </authorList>
    </citation>
    <scope>NUCLEOTIDE SEQUENCE [LARGE SCALE GENOMIC DNA]</scope>
    <source>
        <strain evidence="1">ATCC 43099</strain>
        <strain evidence="3">ATCC 43099 / DSM 3394 / CCM 3739 / CIP 104546 / IAM 13178 / JCM 8861 / NBRC 102185 / NCIMB 2190 / MS3</strain>
    </source>
</reference>
<evidence type="ECO:0000313" key="4">
    <source>
        <dbReference type="Proteomes" id="UP000011543"/>
    </source>
</evidence>
<proteinExistence type="predicted"/>
<sequence>METSDGGDVRDQWDQLLRVLSAQPRRQIIVSLLDAPADQRLPLPAAALTSHSAEDSERLVIELQHSHLPVLARAGYIRWEQEPLSVQRGPRFSEPAAVMGLLQGSADRLPDTLAREGLVESYESE</sequence>
<dbReference type="KEGG" id="nmg:Nmag_0584"/>
<dbReference type="PaxDb" id="547559-Nmag_0584"/>
<name>D3SYR0_NATMM</name>
<reference evidence="2 4" key="3">
    <citation type="journal article" date="2014" name="PLoS Genet.">
        <title>Phylogenetically driven sequencing of extremely halophilic archaea reveals strategies for static and dynamic osmo-response.</title>
        <authorList>
            <person name="Becker E.A."/>
            <person name="Seitzer P.M."/>
            <person name="Tritt A."/>
            <person name="Larsen D."/>
            <person name="Krusor M."/>
            <person name="Yao A.I."/>
            <person name="Wu D."/>
            <person name="Madern D."/>
            <person name="Eisen J.A."/>
            <person name="Darling A.E."/>
            <person name="Facciotti M.T."/>
        </authorList>
    </citation>
    <scope>NUCLEOTIDE SEQUENCE [LARGE SCALE GENOMIC DNA]</scope>
    <source>
        <strain evidence="4">ATCC 43099 / DSM 3394 / CCM 3739 / CIP 104546 / IAM 13178 / JCM 8861 / NBRC 102185 / NCIMB 2190 / MS3</strain>
        <strain evidence="2">MS-3</strain>
    </source>
</reference>
<evidence type="ECO:0000313" key="1">
    <source>
        <dbReference type="EMBL" id="ADD04171.1"/>
    </source>
</evidence>
<keyword evidence="3" id="KW-1185">Reference proteome</keyword>
<evidence type="ECO:0000313" key="2">
    <source>
        <dbReference type="EMBL" id="ELY32956.1"/>
    </source>
</evidence>
<protein>
    <recommendedName>
        <fullName evidence="5">ArsR family transcriptional regulator</fullName>
    </recommendedName>
</protein>
<reference evidence="1" key="4">
    <citation type="submission" date="2016-09" db="EMBL/GenBank/DDBJ databases">
        <authorList>
            <person name="Pfeiffer F."/>
        </authorList>
    </citation>
    <scope>NUCLEOTIDE SEQUENCE</scope>
    <source>
        <strain evidence="1">ATCC 43099</strain>
    </source>
</reference>
<evidence type="ECO:0000313" key="3">
    <source>
        <dbReference type="Proteomes" id="UP000001879"/>
    </source>
</evidence>
<dbReference type="RefSeq" id="WP_004214191.1">
    <property type="nucleotide sequence ID" value="NC_013922.1"/>
</dbReference>
<gene>
    <name evidence="1" type="ordered locus">Nmag_0584</name>
    <name evidence="2" type="ORF">C500_03329</name>
</gene>